<keyword evidence="3" id="KW-0460">Magnesium</keyword>
<name>A0ABD0V3G3_DENTH</name>
<evidence type="ECO:0000256" key="1">
    <source>
        <dbReference type="ARBA" id="ARBA00001946"/>
    </source>
</evidence>
<comment type="caution">
    <text evidence="6">The sequence shown here is derived from an EMBL/GenBank/DDBJ whole genome shotgun (WGS) entry which is preliminary data.</text>
</comment>
<dbReference type="Pfam" id="PF03936">
    <property type="entry name" value="Terpene_synth_C"/>
    <property type="match status" value="1"/>
</dbReference>
<evidence type="ECO:0000313" key="7">
    <source>
        <dbReference type="Proteomes" id="UP001552299"/>
    </source>
</evidence>
<dbReference type="Gene3D" id="1.50.10.130">
    <property type="entry name" value="Terpene synthase, N-terminal domain"/>
    <property type="match status" value="1"/>
</dbReference>
<feature type="domain" description="Terpene synthase metal-binding" evidence="5">
    <location>
        <begin position="482"/>
        <end position="596"/>
    </location>
</feature>
<accession>A0ABD0V3G3</accession>
<evidence type="ECO:0000313" key="6">
    <source>
        <dbReference type="EMBL" id="KAL0919759.1"/>
    </source>
</evidence>
<protein>
    <submittedName>
        <fullName evidence="6">Uncharacterized protein</fullName>
    </submittedName>
</protein>
<comment type="cofactor">
    <cofactor evidence="1">
        <name>Mg(2+)</name>
        <dbReference type="ChEBI" id="CHEBI:18420"/>
    </cofactor>
</comment>
<dbReference type="InterPro" id="IPR001906">
    <property type="entry name" value="Terpene_synth_N"/>
</dbReference>
<dbReference type="InterPro" id="IPR050148">
    <property type="entry name" value="Terpene_synthase-like"/>
</dbReference>
<gene>
    <name evidence="6" type="ORF">M5K25_011877</name>
</gene>
<evidence type="ECO:0000259" key="5">
    <source>
        <dbReference type="Pfam" id="PF03936"/>
    </source>
</evidence>
<dbReference type="Gene3D" id="1.10.600.10">
    <property type="entry name" value="Farnesyl Diphosphate Synthase"/>
    <property type="match status" value="1"/>
</dbReference>
<dbReference type="InterPro" id="IPR008949">
    <property type="entry name" value="Isoprenoid_synthase_dom_sf"/>
</dbReference>
<evidence type="ECO:0000259" key="4">
    <source>
        <dbReference type="Pfam" id="PF01397"/>
    </source>
</evidence>
<dbReference type="EMBL" id="JANQDX010000009">
    <property type="protein sequence ID" value="KAL0919759.1"/>
    <property type="molecule type" value="Genomic_DNA"/>
</dbReference>
<dbReference type="InterPro" id="IPR008930">
    <property type="entry name" value="Terpenoid_cyclase/PrenylTrfase"/>
</dbReference>
<dbReference type="SUPFAM" id="SSF48576">
    <property type="entry name" value="Terpenoid synthases"/>
    <property type="match status" value="1"/>
</dbReference>
<evidence type="ECO:0000256" key="2">
    <source>
        <dbReference type="ARBA" id="ARBA00022723"/>
    </source>
</evidence>
<dbReference type="GO" id="GO:0008299">
    <property type="term" value="P:isoprenoid biosynthetic process"/>
    <property type="evidence" value="ECO:0007669"/>
    <property type="project" value="UniProtKB-ARBA"/>
</dbReference>
<feature type="domain" description="Terpene synthase N-terminal" evidence="4">
    <location>
        <begin position="235"/>
        <end position="414"/>
    </location>
</feature>
<dbReference type="FunFam" id="1.50.10.130:FF:000002">
    <property type="entry name" value="Ent-copalyl diphosphate synthase, chloroplastic"/>
    <property type="match status" value="1"/>
</dbReference>
<dbReference type="Proteomes" id="UP001552299">
    <property type="component" value="Unassembled WGS sequence"/>
</dbReference>
<dbReference type="GO" id="GO:0046872">
    <property type="term" value="F:metal ion binding"/>
    <property type="evidence" value="ECO:0007669"/>
    <property type="project" value="UniProtKB-KW"/>
</dbReference>
<keyword evidence="2" id="KW-0479">Metal-binding</keyword>
<dbReference type="GO" id="GO:0016829">
    <property type="term" value="F:lyase activity"/>
    <property type="evidence" value="ECO:0007669"/>
    <property type="project" value="UniProtKB-ARBA"/>
</dbReference>
<dbReference type="Pfam" id="PF01397">
    <property type="entry name" value="Terpene_synth"/>
    <property type="match status" value="1"/>
</dbReference>
<organism evidence="6 7">
    <name type="scientific">Dendrobium thyrsiflorum</name>
    <name type="common">Pinecone-like raceme dendrobium</name>
    <name type="synonym">Orchid</name>
    <dbReference type="NCBI Taxonomy" id="117978"/>
    <lineage>
        <taxon>Eukaryota</taxon>
        <taxon>Viridiplantae</taxon>
        <taxon>Streptophyta</taxon>
        <taxon>Embryophyta</taxon>
        <taxon>Tracheophyta</taxon>
        <taxon>Spermatophyta</taxon>
        <taxon>Magnoliopsida</taxon>
        <taxon>Liliopsida</taxon>
        <taxon>Asparagales</taxon>
        <taxon>Orchidaceae</taxon>
        <taxon>Epidendroideae</taxon>
        <taxon>Malaxideae</taxon>
        <taxon>Dendrobiinae</taxon>
        <taxon>Dendrobium</taxon>
    </lineage>
</organism>
<dbReference type="Gene3D" id="1.50.10.160">
    <property type="match status" value="1"/>
</dbReference>
<dbReference type="InterPro" id="IPR036965">
    <property type="entry name" value="Terpene_synth_N_sf"/>
</dbReference>
<dbReference type="SUPFAM" id="SSF48239">
    <property type="entry name" value="Terpenoid cyclases/Protein prenyltransferases"/>
    <property type="match status" value="2"/>
</dbReference>
<keyword evidence="7" id="KW-1185">Reference proteome</keyword>
<dbReference type="PANTHER" id="PTHR31739">
    <property type="entry name" value="ENT-COPALYL DIPHOSPHATE SYNTHASE, CHLOROPLASTIC"/>
    <property type="match status" value="1"/>
</dbReference>
<reference evidence="6 7" key="1">
    <citation type="journal article" date="2024" name="Plant Biotechnol. J.">
        <title>Dendrobium thyrsiflorum genome and its molecular insights into genes involved in important horticultural traits.</title>
        <authorList>
            <person name="Chen B."/>
            <person name="Wang J.Y."/>
            <person name="Zheng P.J."/>
            <person name="Li K.L."/>
            <person name="Liang Y.M."/>
            <person name="Chen X.F."/>
            <person name="Zhang C."/>
            <person name="Zhao X."/>
            <person name="He X."/>
            <person name="Zhang G.Q."/>
            <person name="Liu Z.J."/>
            <person name="Xu Q."/>
        </authorList>
    </citation>
    <scope>NUCLEOTIDE SEQUENCE [LARGE SCALE GENOMIC DNA]</scope>
    <source>
        <strain evidence="6">GZMU011</strain>
    </source>
</reference>
<proteinExistence type="predicted"/>
<dbReference type="AlphaFoldDB" id="A0ABD0V3G3"/>
<sequence>MEQSLRFAEMIERMKEELFSPSANLFALLPVSAYETAWVAMVPDQDDPTSPMFPEYLDWVLCNQNALGFWFDEQNGINKDNHEFIKHQCSSDDLLATLACLIALKTWEINGFSHRIDKGLRFLRDNMEKELINMKNRKEGVDEVGRALFRWWFLMDELAKAKGLKVFSAQQINNEIFYEFKSNEKKIEREEAEDIITKDKLVMREMAFENCGSTLLFRSPSVTACAYMITGDQTYKTYLQHLFTNFQHGVPPMFPVDKDFIKLCMVDHLERLGCAEHFSKEIKHVMDHHYGKWIAEESKIPNKDNDVFQIYNDSLAFRLLRMHGYQVSPRRFCCFIDDEKMLSHMKDNCAFFLGPMLSIYKASHIAFLEDHDLDKARVFSWHILQKGLMSMKSQNETNISYSLKKFEQEIEHELELKWLARMDHLEHRLCIEGGGIYNFWVGKNAPYRILQNNDLLQLAIDNFIMRQSIYRKELKELHRWSKDTGLSMMGFGRENTTYCYFAMASSSCLPLATDSRIEGTKCAILITVADDFFDEKGSLHELSILTDAVQRWEGETLTSHSKVIFTALDNLVQDISLKFLKRNGHDHVKKILQNVVSSHNFFCNVNSTIIYI</sequence>
<dbReference type="InterPro" id="IPR005630">
    <property type="entry name" value="Terpene_synthase_metal-bd"/>
</dbReference>
<dbReference type="SFLD" id="SFLDG01014">
    <property type="entry name" value="Terpene_Cyclase_Like_1_N-term"/>
    <property type="match status" value="1"/>
</dbReference>
<evidence type="ECO:0000256" key="3">
    <source>
        <dbReference type="ARBA" id="ARBA00022842"/>
    </source>
</evidence>
<dbReference type="PANTHER" id="PTHR31739:SF25">
    <property type="entry name" value="(E,E)-GERANYLLINALOOL SYNTHASE"/>
    <property type="match status" value="1"/>
</dbReference>